<evidence type="ECO:0000313" key="2">
    <source>
        <dbReference type="EMBL" id="CAK4032536.1"/>
    </source>
</evidence>
<accession>A0AAI8Z4X2</accession>
<protein>
    <submittedName>
        <fullName evidence="2">Glutathione s-transferase like</fullName>
    </submittedName>
</protein>
<dbReference type="EMBL" id="CAVMBE010000065">
    <property type="protein sequence ID" value="CAK4032536.1"/>
    <property type="molecule type" value="Genomic_DNA"/>
</dbReference>
<dbReference type="SUPFAM" id="SSF52833">
    <property type="entry name" value="Thioredoxin-like"/>
    <property type="match status" value="1"/>
</dbReference>
<dbReference type="Proteomes" id="UP001296104">
    <property type="component" value="Unassembled WGS sequence"/>
</dbReference>
<dbReference type="InterPro" id="IPR004045">
    <property type="entry name" value="Glutathione_S-Trfase_N"/>
</dbReference>
<dbReference type="InterPro" id="IPR036249">
    <property type="entry name" value="Thioredoxin-like_sf"/>
</dbReference>
<proteinExistence type="predicted"/>
<dbReference type="Gene3D" id="3.40.30.110">
    <property type="match status" value="2"/>
</dbReference>
<dbReference type="Pfam" id="PF13417">
    <property type="entry name" value="GST_N_3"/>
    <property type="match status" value="1"/>
</dbReference>
<dbReference type="Gene3D" id="1.20.1050.10">
    <property type="match status" value="1"/>
</dbReference>
<dbReference type="InterPro" id="IPR036282">
    <property type="entry name" value="Glutathione-S-Trfase_C_sf"/>
</dbReference>
<dbReference type="SUPFAM" id="SSF47616">
    <property type="entry name" value="GST C-terminal domain-like"/>
    <property type="match status" value="1"/>
</dbReference>
<dbReference type="CDD" id="cd00570">
    <property type="entry name" value="GST_N_family"/>
    <property type="match status" value="1"/>
</dbReference>
<reference evidence="2" key="1">
    <citation type="submission" date="2023-11" db="EMBL/GenBank/DDBJ databases">
        <authorList>
            <person name="Alioto T."/>
            <person name="Alioto T."/>
            <person name="Gomez Garrido J."/>
        </authorList>
    </citation>
    <scope>NUCLEOTIDE SEQUENCE</scope>
</reference>
<dbReference type="AlphaFoldDB" id="A0AAI8Z4X2"/>
<dbReference type="InterPro" id="IPR058268">
    <property type="entry name" value="DUF7962"/>
</dbReference>
<gene>
    <name evidence="2" type="ORF">LECACI_7A007694</name>
</gene>
<feature type="domain" description="GST N-terminal" evidence="1">
    <location>
        <begin position="4"/>
        <end position="84"/>
    </location>
</feature>
<evidence type="ECO:0000313" key="3">
    <source>
        <dbReference type="Proteomes" id="UP001296104"/>
    </source>
</evidence>
<dbReference type="Pfam" id="PF25907">
    <property type="entry name" value="DUF7962"/>
    <property type="match status" value="1"/>
</dbReference>
<sequence>MAQPVVALFGYESSTFTIKIRHVLRLKRINYTFVPVPTMMPRPTLRDHFHLTYRKIPVLAIGRELYCDTSIICEALEHFFPHSEGYQSLYPTAQDGRNYRPLIRGFASYWTDRPLFRVTCGLMPASIWRSDFGVDRAQLIGHKLDPDKLEKKLPENLSKLDTQLSLLEPLLAETDGPWIFSTPSPSLADVSVYYELLWGSEIASGRMTSHITQGGHGDEALEGATPVFNAQRYPALFSWYRRMQLYFDALPSVEDQTTPLERVLEQMKKAPALGQKSLLLPTPRSTHAELDERTGLKIGSLVSVVPDDTGRDDPTIGTLVAISPEEVVIKPQALESPATVETRVHFPKVGFVVRPVPESKL</sequence>
<evidence type="ECO:0000259" key="1">
    <source>
        <dbReference type="PROSITE" id="PS50404"/>
    </source>
</evidence>
<dbReference type="PROSITE" id="PS50404">
    <property type="entry name" value="GST_NTER"/>
    <property type="match status" value="1"/>
</dbReference>
<comment type="caution">
    <text evidence="2">The sequence shown here is derived from an EMBL/GenBank/DDBJ whole genome shotgun (WGS) entry which is preliminary data.</text>
</comment>
<keyword evidence="3" id="KW-1185">Reference proteome</keyword>
<organism evidence="2 3">
    <name type="scientific">Lecanosticta acicola</name>
    <dbReference type="NCBI Taxonomy" id="111012"/>
    <lineage>
        <taxon>Eukaryota</taxon>
        <taxon>Fungi</taxon>
        <taxon>Dikarya</taxon>
        <taxon>Ascomycota</taxon>
        <taxon>Pezizomycotina</taxon>
        <taxon>Dothideomycetes</taxon>
        <taxon>Dothideomycetidae</taxon>
        <taxon>Mycosphaerellales</taxon>
        <taxon>Mycosphaerellaceae</taxon>
        <taxon>Lecanosticta</taxon>
    </lineage>
</organism>
<name>A0AAI8Z4X2_9PEZI</name>